<sequence>MLNRKEQPGIVDATDFNLHLKQLEHFTLDNGIDVYALRAPEQEVAFAEWVFYAGNAYEQNNMTAACVNYLLKNGTKNKTAFEINEHFEFYGAYLNRSCYNETASVKLHSLSKHLPELLPVVNELFTESIFPEQELAIYKQNQKQSLEVNLKKCDFVANRLIDEYLFGFSHPYGKYASISDYDKLERNDLIHFYDKHYVNGKCILFIAGNLPDNIETLLNKNFGSLLCNNEPSVINYNSNPEKNKQHFIVNDENGLQGAIRIARNFYNRHHPDFIKVQVLNNIFGGYFGSRLMSNIREDKGYTYGIHSYLQNHIHESAWMISTEAGRDVCEATVKEVFKEMKRLREEPVGEEELHLVRNYMIGSILGDLDGPFQIISRWKTYIINNLTEDYFNKSIHTIKNISSEELQELAIKYLQPELFYKLTVI</sequence>
<dbReference type="GO" id="GO:0046872">
    <property type="term" value="F:metal ion binding"/>
    <property type="evidence" value="ECO:0007669"/>
    <property type="project" value="InterPro"/>
</dbReference>
<dbReference type="InterPro" id="IPR011765">
    <property type="entry name" value="Pept_M16_N"/>
</dbReference>
<evidence type="ECO:0000259" key="2">
    <source>
        <dbReference type="Pfam" id="PF05193"/>
    </source>
</evidence>
<dbReference type="RefSeq" id="WP_090656890.1">
    <property type="nucleotide sequence ID" value="NZ_FOXQ01000003.1"/>
</dbReference>
<keyword evidence="4" id="KW-1185">Reference proteome</keyword>
<gene>
    <name evidence="3" type="ORF">SAMN05444277_103230</name>
</gene>
<dbReference type="OrthoDB" id="9811314at2"/>
<dbReference type="STRING" id="1465490.SAMN05444277_103230"/>
<dbReference type="EMBL" id="FOXQ01000003">
    <property type="protein sequence ID" value="SFP93477.1"/>
    <property type="molecule type" value="Genomic_DNA"/>
</dbReference>
<dbReference type="AlphaFoldDB" id="A0A1I5UEN0"/>
<dbReference type="PANTHER" id="PTHR11851">
    <property type="entry name" value="METALLOPROTEASE"/>
    <property type="match status" value="1"/>
</dbReference>
<proteinExistence type="predicted"/>
<dbReference type="InterPro" id="IPR050361">
    <property type="entry name" value="MPP/UQCRC_Complex"/>
</dbReference>
<feature type="domain" description="Peptidase M16 C-terminal" evidence="2">
    <location>
        <begin position="183"/>
        <end position="358"/>
    </location>
</feature>
<dbReference type="PANTHER" id="PTHR11851:SF224">
    <property type="entry name" value="PROCESSING PROTEASE"/>
    <property type="match status" value="1"/>
</dbReference>
<organism evidence="3 4">
    <name type="scientific">Parafilimonas terrae</name>
    <dbReference type="NCBI Taxonomy" id="1465490"/>
    <lineage>
        <taxon>Bacteria</taxon>
        <taxon>Pseudomonadati</taxon>
        <taxon>Bacteroidota</taxon>
        <taxon>Chitinophagia</taxon>
        <taxon>Chitinophagales</taxon>
        <taxon>Chitinophagaceae</taxon>
        <taxon>Parafilimonas</taxon>
    </lineage>
</organism>
<dbReference type="SUPFAM" id="SSF63411">
    <property type="entry name" value="LuxS/MPP-like metallohydrolase"/>
    <property type="match status" value="2"/>
</dbReference>
<evidence type="ECO:0000313" key="3">
    <source>
        <dbReference type="EMBL" id="SFP93477.1"/>
    </source>
</evidence>
<name>A0A1I5UEN0_9BACT</name>
<feature type="domain" description="Peptidase M16 N-terminal" evidence="1">
    <location>
        <begin position="42"/>
        <end position="152"/>
    </location>
</feature>
<accession>A0A1I5UEN0</accession>
<dbReference type="Pfam" id="PF00675">
    <property type="entry name" value="Peptidase_M16"/>
    <property type="match status" value="1"/>
</dbReference>
<evidence type="ECO:0000313" key="4">
    <source>
        <dbReference type="Proteomes" id="UP000199031"/>
    </source>
</evidence>
<dbReference type="InterPro" id="IPR011249">
    <property type="entry name" value="Metalloenz_LuxS/M16"/>
</dbReference>
<protein>
    <submittedName>
        <fullName evidence="3">Predicted Zn-dependent peptidase</fullName>
    </submittedName>
</protein>
<dbReference type="InterPro" id="IPR007863">
    <property type="entry name" value="Peptidase_M16_C"/>
</dbReference>
<dbReference type="Proteomes" id="UP000199031">
    <property type="component" value="Unassembled WGS sequence"/>
</dbReference>
<reference evidence="3 4" key="1">
    <citation type="submission" date="2016-10" db="EMBL/GenBank/DDBJ databases">
        <authorList>
            <person name="de Groot N.N."/>
        </authorList>
    </citation>
    <scope>NUCLEOTIDE SEQUENCE [LARGE SCALE GENOMIC DNA]</scope>
    <source>
        <strain evidence="3 4">DSM 28286</strain>
    </source>
</reference>
<dbReference type="Pfam" id="PF05193">
    <property type="entry name" value="Peptidase_M16_C"/>
    <property type="match status" value="1"/>
</dbReference>
<dbReference type="Gene3D" id="3.30.830.10">
    <property type="entry name" value="Metalloenzyme, LuxS/M16 peptidase-like"/>
    <property type="match status" value="2"/>
</dbReference>
<evidence type="ECO:0000259" key="1">
    <source>
        <dbReference type="Pfam" id="PF00675"/>
    </source>
</evidence>